<reference evidence="1 2" key="1">
    <citation type="submission" date="2020-08" db="EMBL/GenBank/DDBJ databases">
        <title>Genomic Encyclopedia of Type Strains, Phase IV (KMG-IV): sequencing the most valuable type-strain genomes for metagenomic binning, comparative biology and taxonomic classification.</title>
        <authorList>
            <person name="Goeker M."/>
        </authorList>
    </citation>
    <scope>NUCLEOTIDE SEQUENCE [LARGE SCALE GENOMIC DNA]</scope>
    <source>
        <strain evidence="1 2">YIM 65646</strain>
    </source>
</reference>
<accession>A0A841FFW4</accession>
<dbReference type="Proteomes" id="UP000548476">
    <property type="component" value="Unassembled WGS sequence"/>
</dbReference>
<dbReference type="InterPro" id="IPR027580">
    <property type="entry name" value="EXLDI"/>
</dbReference>
<name>A0A841FFW4_9ACTN</name>
<evidence type="ECO:0000313" key="2">
    <source>
        <dbReference type="Proteomes" id="UP000548476"/>
    </source>
</evidence>
<dbReference type="RefSeq" id="WP_239122259.1">
    <property type="nucleotide sequence ID" value="NZ_BONT01000067.1"/>
</dbReference>
<dbReference type="NCBIfam" id="TIGR04342">
    <property type="entry name" value="EXLDI"/>
    <property type="match status" value="1"/>
</dbReference>
<proteinExistence type="predicted"/>
<dbReference type="AlphaFoldDB" id="A0A841FFW4"/>
<protein>
    <submittedName>
        <fullName evidence="1">EXLDI family protein</fullName>
    </submittedName>
</protein>
<sequence>MEVPMPNKTIYVSDDDMPLFKRAQELAGGSLSAAIGTALRRYVELHEGAEEGYEEITVRVGVGVGRKKRFSGVLLGEWGRSKGSNVEAYQVYRTRRGKFVVHTTRSQYFDSNESEDGNWVKDLNWRTLLGIGEQVWASAEDEKRMEIVDTLAELEDKIPPKLYEMVAILAEEPAVEDLDI</sequence>
<evidence type="ECO:0000313" key="1">
    <source>
        <dbReference type="EMBL" id="MBB6034754.1"/>
    </source>
</evidence>
<organism evidence="1 2">
    <name type="scientific">Phytomonospora endophytica</name>
    <dbReference type="NCBI Taxonomy" id="714109"/>
    <lineage>
        <taxon>Bacteria</taxon>
        <taxon>Bacillati</taxon>
        <taxon>Actinomycetota</taxon>
        <taxon>Actinomycetes</taxon>
        <taxon>Micromonosporales</taxon>
        <taxon>Micromonosporaceae</taxon>
        <taxon>Phytomonospora</taxon>
    </lineage>
</organism>
<comment type="caution">
    <text evidence="1">The sequence shown here is derived from an EMBL/GenBank/DDBJ whole genome shotgun (WGS) entry which is preliminary data.</text>
</comment>
<keyword evidence="2" id="KW-1185">Reference proteome</keyword>
<dbReference type="EMBL" id="JACHGT010000005">
    <property type="protein sequence ID" value="MBB6034754.1"/>
    <property type="molecule type" value="Genomic_DNA"/>
</dbReference>
<gene>
    <name evidence="1" type="ORF">HNR73_002608</name>
</gene>